<keyword evidence="2" id="KW-0732">Signal</keyword>
<evidence type="ECO:0000256" key="3">
    <source>
        <dbReference type="ARBA" id="ARBA00023157"/>
    </source>
</evidence>
<accession>A0A9Q1I6Q0</accession>
<dbReference type="AlphaFoldDB" id="A0A9Q1I6Q0"/>
<protein>
    <recommendedName>
        <fullName evidence="5">Folate receptor-like domain-containing protein</fullName>
    </recommendedName>
</protein>
<dbReference type="PANTHER" id="PTHR10517">
    <property type="entry name" value="FOLATE RECEPTOR"/>
    <property type="match status" value="1"/>
</dbReference>
<proteinExistence type="inferred from homology"/>
<organism evidence="6 7">
    <name type="scientific">Conger conger</name>
    <name type="common">Conger eel</name>
    <name type="synonym">Muraena conger</name>
    <dbReference type="NCBI Taxonomy" id="82655"/>
    <lineage>
        <taxon>Eukaryota</taxon>
        <taxon>Metazoa</taxon>
        <taxon>Chordata</taxon>
        <taxon>Craniata</taxon>
        <taxon>Vertebrata</taxon>
        <taxon>Euteleostomi</taxon>
        <taxon>Actinopterygii</taxon>
        <taxon>Neopterygii</taxon>
        <taxon>Teleostei</taxon>
        <taxon>Anguilliformes</taxon>
        <taxon>Congridae</taxon>
        <taxon>Conger</taxon>
    </lineage>
</organism>
<dbReference type="InterPro" id="IPR018143">
    <property type="entry name" value="Folate_rcpt-like"/>
</dbReference>
<feature type="region of interest" description="Disordered" evidence="4">
    <location>
        <begin position="252"/>
        <end position="314"/>
    </location>
</feature>
<keyword evidence="7" id="KW-1185">Reference proteome</keyword>
<dbReference type="Proteomes" id="UP001152803">
    <property type="component" value="Unassembled WGS sequence"/>
</dbReference>
<comment type="caution">
    <text evidence="6">The sequence shown here is derived from an EMBL/GenBank/DDBJ whole genome shotgun (WGS) entry which is preliminary data.</text>
</comment>
<evidence type="ECO:0000313" key="7">
    <source>
        <dbReference type="Proteomes" id="UP001152803"/>
    </source>
</evidence>
<evidence type="ECO:0000313" key="6">
    <source>
        <dbReference type="EMBL" id="KAJ8283771.1"/>
    </source>
</evidence>
<dbReference type="Pfam" id="PF03024">
    <property type="entry name" value="Folate_rec"/>
    <property type="match status" value="1"/>
</dbReference>
<feature type="domain" description="Folate receptor-like" evidence="5">
    <location>
        <begin position="66"/>
        <end position="235"/>
    </location>
</feature>
<comment type="similarity">
    <text evidence="1">Belongs to the folate receptor family.</text>
</comment>
<name>A0A9Q1I6Q0_CONCO</name>
<gene>
    <name evidence="6" type="ORF">COCON_G00026210</name>
</gene>
<dbReference type="GO" id="GO:0032217">
    <property type="term" value="F:riboflavin transmembrane transporter activity"/>
    <property type="evidence" value="ECO:0007669"/>
    <property type="project" value="TreeGrafter"/>
</dbReference>
<keyword evidence="3" id="KW-1015">Disulfide bond</keyword>
<evidence type="ECO:0000259" key="5">
    <source>
        <dbReference type="Pfam" id="PF03024"/>
    </source>
</evidence>
<feature type="region of interest" description="Disordered" evidence="4">
    <location>
        <begin position="1"/>
        <end position="29"/>
    </location>
</feature>
<dbReference type="InterPro" id="IPR004269">
    <property type="entry name" value="Folate_rcpt"/>
</dbReference>
<dbReference type="OrthoDB" id="5982417at2759"/>
<sequence length="314" mass="34453">MGGVLKGKDTERGREGGTHSGKAHKHRRSYSSEEMDAFKNLAKPLPLVVAYMLASLIGWSMCQKGACILDGKHKATPGPEPHLKECRLYTENACCSDNEIQAVSRVDDIPWGRCGSLSPRCEALFTRAACFLRCSPDAARWPHPLQPAAIQGVPLCHSFCRDWFEACKADLTCAPNWGSAWKKSPRGNNCTGKCVTYQQMHQDSRGLCETLWGDAFVTVEDEAREDKEEASCGCLTLSPSDREVIAALRAQEEDPDELDTTKAGLPQYRAPCRPKSQPPQGTTLPPQAQRSSDSSSVRKRSLFMEDVEGSGSGF</sequence>
<dbReference type="GO" id="GO:0009897">
    <property type="term" value="C:external side of plasma membrane"/>
    <property type="evidence" value="ECO:0007669"/>
    <property type="project" value="TreeGrafter"/>
</dbReference>
<evidence type="ECO:0000256" key="4">
    <source>
        <dbReference type="SAM" id="MobiDB-lite"/>
    </source>
</evidence>
<dbReference type="PANTHER" id="PTHR10517:SF25">
    <property type="entry name" value="RETBINDIN ISOFORM X1"/>
    <property type="match status" value="1"/>
</dbReference>
<feature type="compositionally biased region" description="Basic and acidic residues" evidence="4">
    <location>
        <begin position="1"/>
        <end position="17"/>
    </location>
</feature>
<evidence type="ECO:0000256" key="1">
    <source>
        <dbReference type="ARBA" id="ARBA00007932"/>
    </source>
</evidence>
<evidence type="ECO:0000256" key="2">
    <source>
        <dbReference type="ARBA" id="ARBA00022729"/>
    </source>
</evidence>
<dbReference type="EMBL" id="JAFJMO010000002">
    <property type="protein sequence ID" value="KAJ8283771.1"/>
    <property type="molecule type" value="Genomic_DNA"/>
</dbReference>
<dbReference type="GO" id="GO:1902444">
    <property type="term" value="F:riboflavin binding"/>
    <property type="evidence" value="ECO:0007669"/>
    <property type="project" value="TreeGrafter"/>
</dbReference>
<reference evidence="6" key="1">
    <citation type="journal article" date="2023" name="Science">
        <title>Genome structures resolve the early diversification of teleost fishes.</title>
        <authorList>
            <person name="Parey E."/>
            <person name="Louis A."/>
            <person name="Montfort J."/>
            <person name="Bouchez O."/>
            <person name="Roques C."/>
            <person name="Iampietro C."/>
            <person name="Lluch J."/>
            <person name="Castinel A."/>
            <person name="Donnadieu C."/>
            <person name="Desvignes T."/>
            <person name="Floi Bucao C."/>
            <person name="Jouanno E."/>
            <person name="Wen M."/>
            <person name="Mejri S."/>
            <person name="Dirks R."/>
            <person name="Jansen H."/>
            <person name="Henkel C."/>
            <person name="Chen W.J."/>
            <person name="Zahm M."/>
            <person name="Cabau C."/>
            <person name="Klopp C."/>
            <person name="Thompson A.W."/>
            <person name="Robinson-Rechavi M."/>
            <person name="Braasch I."/>
            <person name="Lecointre G."/>
            <person name="Bobe J."/>
            <person name="Postlethwait J.H."/>
            <person name="Berthelot C."/>
            <person name="Roest Crollius H."/>
            <person name="Guiguen Y."/>
        </authorList>
    </citation>
    <scope>NUCLEOTIDE SEQUENCE</scope>
    <source>
        <strain evidence="6">Concon-B</strain>
    </source>
</reference>
<feature type="compositionally biased region" description="Polar residues" evidence="4">
    <location>
        <begin position="278"/>
        <end position="289"/>
    </location>
</feature>
<dbReference type="GO" id="GO:0038023">
    <property type="term" value="F:signaling receptor activity"/>
    <property type="evidence" value="ECO:0007669"/>
    <property type="project" value="TreeGrafter"/>
</dbReference>